<proteinExistence type="predicted"/>
<evidence type="ECO:0000256" key="1">
    <source>
        <dbReference type="SAM" id="Phobius"/>
    </source>
</evidence>
<keyword evidence="1" id="KW-1133">Transmembrane helix</keyword>
<sequence length="53" mass="6070">MKLLDIIILSLAVGFLIIGIHQVMVLGIGQAYWALMITLILFFILTLRKRTKR</sequence>
<keyword evidence="1" id="KW-0472">Membrane</keyword>
<dbReference type="Proteomes" id="UP000190961">
    <property type="component" value="Unassembled WGS sequence"/>
</dbReference>
<organism evidence="2 3">
    <name type="scientific">Ohtaekwangia koreensis</name>
    <dbReference type="NCBI Taxonomy" id="688867"/>
    <lineage>
        <taxon>Bacteria</taxon>
        <taxon>Pseudomonadati</taxon>
        <taxon>Bacteroidota</taxon>
        <taxon>Cytophagia</taxon>
        <taxon>Cytophagales</taxon>
        <taxon>Fulvivirgaceae</taxon>
        <taxon>Ohtaekwangia</taxon>
    </lineage>
</organism>
<dbReference type="STRING" id="688867.SAMN05660236_0045"/>
<evidence type="ECO:0000313" key="3">
    <source>
        <dbReference type="Proteomes" id="UP000190961"/>
    </source>
</evidence>
<gene>
    <name evidence="2" type="ORF">SAMN05660236_0045</name>
</gene>
<protein>
    <submittedName>
        <fullName evidence="2">Uncharacterized protein</fullName>
    </submittedName>
</protein>
<feature type="transmembrane region" description="Helical" evidence="1">
    <location>
        <begin position="31"/>
        <end position="47"/>
    </location>
</feature>
<dbReference type="RefSeq" id="WP_159453570.1">
    <property type="nucleotide sequence ID" value="NZ_FUZU01000001.1"/>
</dbReference>
<reference evidence="2 3" key="1">
    <citation type="submission" date="2017-02" db="EMBL/GenBank/DDBJ databases">
        <authorList>
            <person name="Peterson S.W."/>
        </authorList>
    </citation>
    <scope>NUCLEOTIDE SEQUENCE [LARGE SCALE GENOMIC DNA]</scope>
    <source>
        <strain evidence="2 3">DSM 25262</strain>
    </source>
</reference>
<evidence type="ECO:0000313" key="2">
    <source>
        <dbReference type="EMBL" id="SKC38728.1"/>
    </source>
</evidence>
<keyword evidence="3" id="KW-1185">Reference proteome</keyword>
<name>A0A1T5II52_9BACT</name>
<dbReference type="AlphaFoldDB" id="A0A1T5II52"/>
<accession>A0A1T5II52</accession>
<keyword evidence="1" id="KW-0812">Transmembrane</keyword>
<feature type="transmembrane region" description="Helical" evidence="1">
    <location>
        <begin position="7"/>
        <end position="25"/>
    </location>
</feature>
<dbReference type="OrthoDB" id="983125at2"/>
<dbReference type="EMBL" id="FUZU01000001">
    <property type="protein sequence ID" value="SKC38728.1"/>
    <property type="molecule type" value="Genomic_DNA"/>
</dbReference>